<dbReference type="GO" id="GO:0006635">
    <property type="term" value="P:fatty acid beta-oxidation"/>
    <property type="evidence" value="ECO:0007669"/>
    <property type="project" value="TreeGrafter"/>
</dbReference>
<sequence length="299" mass="32964">MPPVTGPAVQLDFRKEFDARRLFNLRQLEVSYEESTGTLWTFMRPDGRPSYNPALLDDFHAWQQGITAMFADRPHDLRFLVLGSRTPGVFNLGGDLNLFAAKIRERDRAALVGYGKSCVRILHRNLNGLGLPVVTIGLAQGDALGGGFESLLSFNVVIAERGAKFGFPENLFGLFPGMGAYSLIARRIGAARAEEMILTGRTYTAEEMLEAGLVHLLAEPGQGIEATRDYIARQRRRHAGTRAVFQAGREVAPLSLEELDRIVEIWADACLDLGERDLKVMQRLVAAQNRLPSALAAAE</sequence>
<evidence type="ECO:0000313" key="1">
    <source>
        <dbReference type="EMBL" id="TCT09843.1"/>
    </source>
</evidence>
<reference evidence="1 2" key="1">
    <citation type="submission" date="2019-03" db="EMBL/GenBank/DDBJ databases">
        <title>Genomic Encyclopedia of Type Strains, Phase IV (KMG-IV): sequencing the most valuable type-strain genomes for metagenomic binning, comparative biology and taxonomic classification.</title>
        <authorList>
            <person name="Goeker M."/>
        </authorList>
    </citation>
    <scope>NUCLEOTIDE SEQUENCE [LARGE SCALE GENOMIC DNA]</scope>
    <source>
        <strain evidence="1 2">DSM 19345</strain>
    </source>
</reference>
<dbReference type="Gene3D" id="6.20.390.30">
    <property type="match status" value="1"/>
</dbReference>
<evidence type="ECO:0000313" key="2">
    <source>
        <dbReference type="Proteomes" id="UP000295678"/>
    </source>
</evidence>
<dbReference type="PANTHER" id="PTHR11941">
    <property type="entry name" value="ENOYL-COA HYDRATASE-RELATED"/>
    <property type="match status" value="1"/>
</dbReference>
<organism evidence="1 2">
    <name type="scientific">Tepidamorphus gemmatus</name>
    <dbReference type="NCBI Taxonomy" id="747076"/>
    <lineage>
        <taxon>Bacteria</taxon>
        <taxon>Pseudomonadati</taxon>
        <taxon>Pseudomonadota</taxon>
        <taxon>Alphaproteobacteria</taxon>
        <taxon>Hyphomicrobiales</taxon>
        <taxon>Tepidamorphaceae</taxon>
        <taxon>Tepidamorphus</taxon>
    </lineage>
</organism>
<dbReference type="GO" id="GO:0003824">
    <property type="term" value="F:catalytic activity"/>
    <property type="evidence" value="ECO:0007669"/>
    <property type="project" value="UniProtKB-ARBA"/>
</dbReference>
<accession>A0A4R3MAV7</accession>
<name>A0A4R3MAV7_9HYPH</name>
<dbReference type="EMBL" id="SMAK01000006">
    <property type="protein sequence ID" value="TCT09843.1"/>
    <property type="molecule type" value="Genomic_DNA"/>
</dbReference>
<dbReference type="PANTHER" id="PTHR11941:SF54">
    <property type="entry name" value="ENOYL-COA HYDRATASE, MITOCHONDRIAL"/>
    <property type="match status" value="1"/>
</dbReference>
<gene>
    <name evidence="1" type="ORF">EDC22_10637</name>
</gene>
<dbReference type="Gene3D" id="3.90.226.10">
    <property type="entry name" value="2-enoyl-CoA Hydratase, Chain A, domain 1"/>
    <property type="match status" value="1"/>
</dbReference>
<proteinExistence type="predicted"/>
<dbReference type="CDD" id="cd06558">
    <property type="entry name" value="crotonase-like"/>
    <property type="match status" value="1"/>
</dbReference>
<dbReference type="InterPro" id="IPR029045">
    <property type="entry name" value="ClpP/crotonase-like_dom_sf"/>
</dbReference>
<keyword evidence="2" id="KW-1185">Reference proteome</keyword>
<dbReference type="Pfam" id="PF00378">
    <property type="entry name" value="ECH_1"/>
    <property type="match status" value="1"/>
</dbReference>
<dbReference type="Proteomes" id="UP000295678">
    <property type="component" value="Unassembled WGS sequence"/>
</dbReference>
<dbReference type="SUPFAM" id="SSF52096">
    <property type="entry name" value="ClpP/crotonase"/>
    <property type="match status" value="1"/>
</dbReference>
<dbReference type="NCBIfam" id="NF006452">
    <property type="entry name" value="PRK08788.1"/>
    <property type="match status" value="1"/>
</dbReference>
<dbReference type="InterPro" id="IPR001753">
    <property type="entry name" value="Enoyl-CoA_hydra/iso"/>
</dbReference>
<dbReference type="AlphaFoldDB" id="A0A4R3MAV7"/>
<comment type="caution">
    <text evidence="1">The sequence shown here is derived from an EMBL/GenBank/DDBJ whole genome shotgun (WGS) entry which is preliminary data.</text>
</comment>
<protein>
    <submittedName>
        <fullName evidence="1">DSF synthase</fullName>
    </submittedName>
</protein>